<keyword evidence="6" id="KW-1185">Reference proteome</keyword>
<evidence type="ECO:0000313" key="5">
    <source>
        <dbReference type="Proteomes" id="UP000524893"/>
    </source>
</evidence>
<dbReference type="InterPro" id="IPR010982">
    <property type="entry name" value="Lambda_DNA-bd_dom_sf"/>
</dbReference>
<dbReference type="Gene3D" id="1.10.260.40">
    <property type="entry name" value="lambda repressor-like DNA-binding domains"/>
    <property type="match status" value="1"/>
</dbReference>
<keyword evidence="1" id="KW-1133">Transmembrane helix</keyword>
<dbReference type="InterPro" id="IPR050400">
    <property type="entry name" value="Bact_Cytoskel_RodZ"/>
</dbReference>
<comment type="caution">
    <text evidence="3">The sequence shown here is derived from an EMBL/GenBank/DDBJ whole genome shotgun (WGS) entry which is preliminary data.</text>
</comment>
<evidence type="ECO:0000256" key="1">
    <source>
        <dbReference type="SAM" id="Phobius"/>
    </source>
</evidence>
<dbReference type="Proteomes" id="UP001255050">
    <property type="component" value="Unassembled WGS sequence"/>
</dbReference>
<protein>
    <submittedName>
        <fullName evidence="3">Helix-turn-helix domain-containing protein</fullName>
    </submittedName>
</protein>
<dbReference type="GO" id="GO:0003677">
    <property type="term" value="F:DNA binding"/>
    <property type="evidence" value="ECO:0007669"/>
    <property type="project" value="InterPro"/>
</dbReference>
<evidence type="ECO:0000313" key="6">
    <source>
        <dbReference type="Proteomes" id="UP001255050"/>
    </source>
</evidence>
<dbReference type="AlphaFoldDB" id="A0A9X1J2Q0"/>
<dbReference type="EMBL" id="JAVJGV010000011">
    <property type="protein sequence ID" value="MDR5602536.1"/>
    <property type="molecule type" value="Genomic_DNA"/>
</dbReference>
<dbReference type="PANTHER" id="PTHR34475:SF1">
    <property type="entry name" value="CYTOSKELETON PROTEIN RODZ"/>
    <property type="match status" value="1"/>
</dbReference>
<name>A0A9X1J2Q0_9STAP</name>
<keyword evidence="1" id="KW-0812">Transmembrane</keyword>
<dbReference type="Proteomes" id="UP000524893">
    <property type="component" value="Unassembled WGS sequence"/>
</dbReference>
<evidence type="ECO:0000313" key="4">
    <source>
        <dbReference type="EMBL" id="MDR5602536.1"/>
    </source>
</evidence>
<dbReference type="EMBL" id="JABTCN010000016">
    <property type="protein sequence ID" value="MBA8776613.1"/>
    <property type="molecule type" value="Genomic_DNA"/>
</dbReference>
<dbReference type="PANTHER" id="PTHR34475">
    <property type="match status" value="1"/>
</dbReference>
<accession>A0A9X1J2Q0</accession>
<dbReference type="Pfam" id="PF13413">
    <property type="entry name" value="HTH_25"/>
    <property type="match status" value="1"/>
</dbReference>
<dbReference type="CDD" id="cd00093">
    <property type="entry name" value="HTH_XRE"/>
    <property type="match status" value="1"/>
</dbReference>
<feature type="transmembrane region" description="Helical" evidence="1">
    <location>
        <begin position="109"/>
        <end position="130"/>
    </location>
</feature>
<dbReference type="SUPFAM" id="SSF47413">
    <property type="entry name" value="lambda repressor-like DNA-binding domains"/>
    <property type="match status" value="1"/>
</dbReference>
<evidence type="ECO:0000313" key="3">
    <source>
        <dbReference type="EMBL" id="MBA8776613.1"/>
    </source>
</evidence>
<reference evidence="3 5" key="1">
    <citation type="journal article" date="2020" name="Access Microbiol">
        <title>Isolation and genome sequencing of Staphylococcus schleiferi subspecies coagulans from Antarctic seals.</title>
        <authorList>
            <person name="Foster G."/>
            <person name="Robb A."/>
            <person name="Paterson G.K."/>
        </authorList>
    </citation>
    <scope>NUCLEOTIDE SEQUENCE [LARGE SCALE GENOMIC DNA]</scope>
    <source>
        <strain evidence="3 5">M615/02/4</strain>
    </source>
</reference>
<keyword evidence="1" id="KW-0472">Membrane</keyword>
<reference evidence="4 6" key="2">
    <citation type="submission" date="2023-08" db="EMBL/GenBank/DDBJ databases">
        <title>Whole genome sequencing of Staphylococcus coagulans NN-2474.</title>
        <authorList>
            <person name="Kropotov V.S."/>
            <person name="Boriskina E.V."/>
            <person name="Gordinskaya N.A."/>
            <person name="Shkurkina I.S."/>
            <person name="Kryazhev D.V."/>
            <person name="Alekseeva A.E."/>
            <person name="Makhova M.A."/>
        </authorList>
    </citation>
    <scope>NUCLEOTIDE SEQUENCE [LARGE SCALE GENOMIC DNA]</scope>
    <source>
        <strain evidence="4 6">NN-2474</strain>
    </source>
</reference>
<dbReference type="RefSeq" id="WP_050331159.1">
    <property type="nucleotide sequence ID" value="NZ_CP092965.1"/>
</dbReference>
<dbReference type="InterPro" id="IPR001387">
    <property type="entry name" value="Cro/C1-type_HTH"/>
</dbReference>
<sequence length="131" mass="14843">MKTIGEVLQSKREGLGMTLAELEKRTQIQRQTLVAIERNQFEQFEHPNHIRGFIQKYAQSVNVDGSLLMDKHKEELPSMTHQAHDILQQISQNQDALVFSNTDVQPKKVAIIIGMLIGITAVLWGLLTIVL</sequence>
<proteinExistence type="predicted"/>
<evidence type="ECO:0000259" key="2">
    <source>
        <dbReference type="PROSITE" id="PS50943"/>
    </source>
</evidence>
<gene>
    <name evidence="3" type="ORF">HR081_06720</name>
    <name evidence="4" type="ORF">RCO12_03695</name>
</gene>
<dbReference type="GeneID" id="72414618"/>
<dbReference type="PROSITE" id="PS50943">
    <property type="entry name" value="HTH_CROC1"/>
    <property type="match status" value="1"/>
</dbReference>
<organism evidence="3 5">
    <name type="scientific">Staphylococcus coagulans</name>
    <dbReference type="NCBI Taxonomy" id="74706"/>
    <lineage>
        <taxon>Bacteria</taxon>
        <taxon>Bacillati</taxon>
        <taxon>Bacillota</taxon>
        <taxon>Bacilli</taxon>
        <taxon>Bacillales</taxon>
        <taxon>Staphylococcaceae</taxon>
        <taxon>Staphylococcus</taxon>
    </lineage>
</organism>
<feature type="domain" description="HTH cro/C1-type" evidence="2">
    <location>
        <begin position="8"/>
        <end position="40"/>
    </location>
</feature>